<accession>A0A812L2T3</accession>
<evidence type="ECO:0000313" key="2">
    <source>
        <dbReference type="EMBL" id="CAE7240578.1"/>
    </source>
</evidence>
<comment type="caution">
    <text evidence="2">The sequence shown here is derived from an EMBL/GenBank/DDBJ whole genome shotgun (WGS) entry which is preliminary data.</text>
</comment>
<gene>
    <name evidence="2" type="primary">DJC76</name>
    <name evidence="2" type="ORF">SNAT2548_LOCUS10794</name>
</gene>
<sequence>MKICHPDVAGDDGEEVCILLNDAYDVLSNEEEKKAYDIELVQRNGSKEPVFVDDDLSPTWDWTSKAGNKKEKPVYNGRPLSRSLYHKVEDKGPKHDEEKFVFVDEWTCIACRNCCDVAPKTFCIDADAGRARVFAQWGNGEELLDYAVQSCPVDCIYWVSREELQALEYVTRDRMFENGNQPPCSMAARQGTGGGTDDPFRMATGFMAKRAEEKRRQEALGEGSENFGAMQERIRELFSRLSERLRRAGWG</sequence>
<dbReference type="InterPro" id="IPR036869">
    <property type="entry name" value="J_dom_sf"/>
</dbReference>
<dbReference type="PANTHER" id="PTHR45295:SF1">
    <property type="entry name" value="CHAPERONE PROTEIN DNAJ C76, CHLOROPLASTIC"/>
    <property type="match status" value="1"/>
</dbReference>
<evidence type="ECO:0000313" key="3">
    <source>
        <dbReference type="Proteomes" id="UP000604046"/>
    </source>
</evidence>
<evidence type="ECO:0000259" key="1">
    <source>
        <dbReference type="PROSITE" id="PS51379"/>
    </source>
</evidence>
<dbReference type="Gene3D" id="3.30.70.20">
    <property type="match status" value="1"/>
</dbReference>
<reference evidence="2" key="1">
    <citation type="submission" date="2021-02" db="EMBL/GenBank/DDBJ databases">
        <authorList>
            <person name="Dougan E. K."/>
            <person name="Rhodes N."/>
            <person name="Thang M."/>
            <person name="Chan C."/>
        </authorList>
    </citation>
    <scope>NUCLEOTIDE SEQUENCE</scope>
</reference>
<dbReference type="SUPFAM" id="SSF46565">
    <property type="entry name" value="Chaperone J-domain"/>
    <property type="match status" value="1"/>
</dbReference>
<dbReference type="SUPFAM" id="SSF54862">
    <property type="entry name" value="4Fe-4S ferredoxins"/>
    <property type="match status" value="1"/>
</dbReference>
<name>A0A812L2T3_9DINO</name>
<dbReference type="Proteomes" id="UP000604046">
    <property type="component" value="Unassembled WGS sequence"/>
</dbReference>
<dbReference type="Gene3D" id="1.10.287.110">
    <property type="entry name" value="DnaJ domain"/>
    <property type="match status" value="1"/>
</dbReference>
<proteinExistence type="predicted"/>
<feature type="domain" description="4Fe-4S ferredoxin-type" evidence="1">
    <location>
        <begin position="99"/>
        <end position="129"/>
    </location>
</feature>
<dbReference type="PROSITE" id="PS51379">
    <property type="entry name" value="4FE4S_FER_2"/>
    <property type="match status" value="1"/>
</dbReference>
<dbReference type="PANTHER" id="PTHR45295">
    <property type="entry name" value="CHAPERONE PROTEIN DNAJ C76, CHLOROPLASTIC"/>
    <property type="match status" value="1"/>
</dbReference>
<keyword evidence="3" id="KW-1185">Reference proteome</keyword>
<dbReference type="AlphaFoldDB" id="A0A812L2T3"/>
<dbReference type="OrthoDB" id="418400at2759"/>
<protein>
    <submittedName>
        <fullName evidence="2">DJC76 protein</fullName>
    </submittedName>
</protein>
<dbReference type="Pfam" id="PF13370">
    <property type="entry name" value="Fer4_13"/>
    <property type="match status" value="1"/>
</dbReference>
<dbReference type="EMBL" id="CAJNDS010000913">
    <property type="protein sequence ID" value="CAE7240578.1"/>
    <property type="molecule type" value="Genomic_DNA"/>
</dbReference>
<dbReference type="InterPro" id="IPR017896">
    <property type="entry name" value="4Fe4S_Fe-S-bd"/>
</dbReference>
<organism evidence="2 3">
    <name type="scientific">Symbiodinium natans</name>
    <dbReference type="NCBI Taxonomy" id="878477"/>
    <lineage>
        <taxon>Eukaryota</taxon>
        <taxon>Sar</taxon>
        <taxon>Alveolata</taxon>
        <taxon>Dinophyceae</taxon>
        <taxon>Suessiales</taxon>
        <taxon>Symbiodiniaceae</taxon>
        <taxon>Symbiodinium</taxon>
    </lineage>
</organism>